<reference evidence="1" key="1">
    <citation type="submission" date="2019-06" db="EMBL/GenBank/DDBJ databases">
        <authorList>
            <person name="Zheng W."/>
        </authorList>
    </citation>
    <scope>NUCLEOTIDE SEQUENCE</scope>
    <source>
        <strain evidence="1">QDHG01</strain>
    </source>
</reference>
<dbReference type="EMBL" id="RRYP01001199">
    <property type="protein sequence ID" value="TNV86266.1"/>
    <property type="molecule type" value="Genomic_DNA"/>
</dbReference>
<evidence type="ECO:0000313" key="2">
    <source>
        <dbReference type="Proteomes" id="UP000785679"/>
    </source>
</evidence>
<sequence length="212" mass="24281">MQKLSNNLDNDSTSSSVHFNVSLNQIPGILAEIVAVLASLLGSYRQLAITDQSLATLQSEQVSSCFKSENIYLSIHSYNCQLLLRLLLHEVLFVEKSGLPVLVCKKVLATENVLHPIQQVCVIQLLRFQTLSDLNIRLQFQLLIILIKTADPNYQGLKLQTLHSKWELQFRQFRSTQIQCCLKDQMKKKFYARQMAYQHGIEDNHLCSKHQP</sequence>
<proteinExistence type="predicted"/>
<dbReference type="Proteomes" id="UP000785679">
    <property type="component" value="Unassembled WGS sequence"/>
</dbReference>
<comment type="caution">
    <text evidence="1">The sequence shown here is derived from an EMBL/GenBank/DDBJ whole genome shotgun (WGS) entry which is preliminary data.</text>
</comment>
<evidence type="ECO:0000313" key="1">
    <source>
        <dbReference type="EMBL" id="TNV86266.1"/>
    </source>
</evidence>
<protein>
    <submittedName>
        <fullName evidence="1">Uncharacterized protein</fullName>
    </submittedName>
</protein>
<gene>
    <name evidence="1" type="ORF">FGO68_gene2688</name>
</gene>
<accession>A0A8J8P2K2</accession>
<organism evidence="1 2">
    <name type="scientific">Halteria grandinella</name>
    <dbReference type="NCBI Taxonomy" id="5974"/>
    <lineage>
        <taxon>Eukaryota</taxon>
        <taxon>Sar</taxon>
        <taxon>Alveolata</taxon>
        <taxon>Ciliophora</taxon>
        <taxon>Intramacronucleata</taxon>
        <taxon>Spirotrichea</taxon>
        <taxon>Stichotrichia</taxon>
        <taxon>Sporadotrichida</taxon>
        <taxon>Halteriidae</taxon>
        <taxon>Halteria</taxon>
    </lineage>
</organism>
<name>A0A8J8P2K2_HALGN</name>
<dbReference type="AlphaFoldDB" id="A0A8J8P2K2"/>
<keyword evidence="2" id="KW-1185">Reference proteome</keyword>